<organism evidence="1">
    <name type="scientific">Oikopleura dioica</name>
    <name type="common">Tunicate</name>
    <dbReference type="NCBI Taxonomy" id="34765"/>
    <lineage>
        <taxon>Eukaryota</taxon>
        <taxon>Metazoa</taxon>
        <taxon>Chordata</taxon>
        <taxon>Tunicata</taxon>
        <taxon>Appendicularia</taxon>
        <taxon>Copelata</taxon>
        <taxon>Oikopleuridae</taxon>
        <taxon>Oikopleura</taxon>
    </lineage>
</organism>
<dbReference type="Proteomes" id="UP000001307">
    <property type="component" value="Unassembled WGS sequence"/>
</dbReference>
<keyword evidence="2" id="KW-1185">Reference proteome</keyword>
<dbReference type="EMBL" id="FN653016">
    <property type="protein sequence ID" value="CBY07318.1"/>
    <property type="molecule type" value="Genomic_DNA"/>
</dbReference>
<proteinExistence type="predicted"/>
<dbReference type="InParanoid" id="E4WU59"/>
<dbReference type="OrthoDB" id="447448at2759"/>
<name>E4WU59_OIKDI</name>
<sequence>MAEFPGASVNSIILDKYERTKNAAAEKCLDIGVFCQAVSQEAKFTEAYENKYRVRELPMLETHPVNTALVKDCPGNLAYYQLARESFEKSDLDDQTANEGIWYRDSQLYETKQINEFTAEVSNYTDESSTNFIKWTDDKDDQLEIEVTIKIPKRIPGFYTILSKLVDIWGQPVLEFNWNFHYTSGDRARDLKIQAKVQHDKFQRMSGGKIAAIWGRTLQNAARRKGLSDLSIYFDQNAESPSDKRAESRGEI</sequence>
<protein>
    <submittedName>
        <fullName evidence="1">Uncharacterized protein</fullName>
    </submittedName>
</protein>
<dbReference type="AlphaFoldDB" id="E4WU59"/>
<accession>E4WU59</accession>
<evidence type="ECO:0000313" key="1">
    <source>
        <dbReference type="EMBL" id="CBY07318.1"/>
    </source>
</evidence>
<evidence type="ECO:0000313" key="2">
    <source>
        <dbReference type="Proteomes" id="UP000001307"/>
    </source>
</evidence>
<gene>
    <name evidence="1" type="ORF">GSOID_T00006409001</name>
</gene>
<reference evidence="1" key="1">
    <citation type="journal article" date="2010" name="Science">
        <title>Plasticity of animal genome architecture unmasked by rapid evolution of a pelagic tunicate.</title>
        <authorList>
            <person name="Denoeud F."/>
            <person name="Henriet S."/>
            <person name="Mungpakdee S."/>
            <person name="Aury J.M."/>
            <person name="Da Silva C."/>
            <person name="Brinkmann H."/>
            <person name="Mikhaleva J."/>
            <person name="Olsen L.C."/>
            <person name="Jubin C."/>
            <person name="Canestro C."/>
            <person name="Bouquet J.M."/>
            <person name="Danks G."/>
            <person name="Poulain J."/>
            <person name="Campsteijn C."/>
            <person name="Adamski M."/>
            <person name="Cross I."/>
            <person name="Yadetie F."/>
            <person name="Muffato M."/>
            <person name="Louis A."/>
            <person name="Butcher S."/>
            <person name="Tsagkogeorga G."/>
            <person name="Konrad A."/>
            <person name="Singh S."/>
            <person name="Jensen M.F."/>
            <person name="Cong E.H."/>
            <person name="Eikeseth-Otteraa H."/>
            <person name="Noel B."/>
            <person name="Anthouard V."/>
            <person name="Porcel B.M."/>
            <person name="Kachouri-Lafond R."/>
            <person name="Nishino A."/>
            <person name="Ugolini M."/>
            <person name="Chourrout P."/>
            <person name="Nishida H."/>
            <person name="Aasland R."/>
            <person name="Huzurbazar S."/>
            <person name="Westhof E."/>
            <person name="Delsuc F."/>
            <person name="Lehrach H."/>
            <person name="Reinhardt R."/>
            <person name="Weissenbach J."/>
            <person name="Roy S.W."/>
            <person name="Artiguenave F."/>
            <person name="Postlethwait J.H."/>
            <person name="Manak J.R."/>
            <person name="Thompson E.M."/>
            <person name="Jaillon O."/>
            <person name="Du Pasquier L."/>
            <person name="Boudinot P."/>
            <person name="Liberles D.A."/>
            <person name="Volff J.N."/>
            <person name="Philippe H."/>
            <person name="Lenhard B."/>
            <person name="Roest Crollius H."/>
            <person name="Wincker P."/>
            <person name="Chourrout D."/>
        </authorList>
    </citation>
    <scope>NUCLEOTIDE SEQUENCE [LARGE SCALE GENOMIC DNA]</scope>
</reference>